<keyword evidence="1" id="KW-0732">Signal</keyword>
<dbReference type="Proteomes" id="UP000314980">
    <property type="component" value="Unassembled WGS sequence"/>
</dbReference>
<keyword evidence="3" id="KW-1185">Reference proteome</keyword>
<protein>
    <recommendedName>
        <fullName evidence="4">UPAR/Ly6 domain-containing protein</fullName>
    </recommendedName>
</protein>
<reference evidence="2" key="3">
    <citation type="submission" date="2025-09" db="UniProtKB">
        <authorList>
            <consortium name="Ensembl"/>
        </authorList>
    </citation>
    <scope>IDENTIFICATION</scope>
</reference>
<feature type="signal peptide" evidence="1">
    <location>
        <begin position="1"/>
        <end position="19"/>
    </location>
</feature>
<accession>A0A4W6BLD8</accession>
<evidence type="ECO:0008006" key="4">
    <source>
        <dbReference type="Google" id="ProtNLM"/>
    </source>
</evidence>
<dbReference type="Ensembl" id="ENSLCAT00010001734.1">
    <property type="protein sequence ID" value="ENSLCAP00010001669.1"/>
    <property type="gene ID" value="ENSLCAG00010000963.1"/>
</dbReference>
<evidence type="ECO:0000256" key="1">
    <source>
        <dbReference type="SAM" id="SignalP"/>
    </source>
</evidence>
<gene>
    <name evidence="2" type="primary">LOC108901709</name>
</gene>
<dbReference type="SUPFAM" id="SSF57302">
    <property type="entry name" value="Snake toxin-like"/>
    <property type="match status" value="1"/>
</dbReference>
<feature type="chain" id="PRO_5021192002" description="UPAR/Ly6 domain-containing protein" evidence="1">
    <location>
        <begin position="20"/>
        <end position="88"/>
    </location>
</feature>
<reference evidence="2" key="2">
    <citation type="submission" date="2025-08" db="UniProtKB">
        <authorList>
            <consortium name="Ensembl"/>
        </authorList>
    </citation>
    <scope>IDENTIFICATION</scope>
</reference>
<dbReference type="InterPro" id="IPR045860">
    <property type="entry name" value="Snake_toxin-like_sf"/>
</dbReference>
<organism evidence="2 3">
    <name type="scientific">Lates calcarifer</name>
    <name type="common">Barramundi</name>
    <name type="synonym">Holocentrus calcarifer</name>
    <dbReference type="NCBI Taxonomy" id="8187"/>
    <lineage>
        <taxon>Eukaryota</taxon>
        <taxon>Metazoa</taxon>
        <taxon>Chordata</taxon>
        <taxon>Craniata</taxon>
        <taxon>Vertebrata</taxon>
        <taxon>Euteleostomi</taxon>
        <taxon>Actinopterygii</taxon>
        <taxon>Neopterygii</taxon>
        <taxon>Teleostei</taxon>
        <taxon>Neoteleostei</taxon>
        <taxon>Acanthomorphata</taxon>
        <taxon>Carangaria</taxon>
        <taxon>Carangaria incertae sedis</taxon>
        <taxon>Centropomidae</taxon>
        <taxon>Lates</taxon>
    </lineage>
</organism>
<sequence>MKLVILSLLVVLVVSQIEALRCNCGGKRSCPSPVETCRGRSNVCASIIIYAESPPREFKGCIKSNECMILNRSGMATALCCETDLCNS</sequence>
<proteinExistence type="predicted"/>
<name>A0A4W6BLD8_LATCA</name>
<evidence type="ECO:0000313" key="2">
    <source>
        <dbReference type="Ensembl" id="ENSLCAP00010001669.1"/>
    </source>
</evidence>
<reference evidence="3" key="1">
    <citation type="submission" date="2015-09" db="EMBL/GenBank/DDBJ databases">
        <authorList>
            <person name="Sai Rama Sridatta P."/>
        </authorList>
    </citation>
    <scope>NUCLEOTIDE SEQUENCE [LARGE SCALE GENOMIC DNA]</scope>
</reference>
<dbReference type="Gene3D" id="2.10.60.10">
    <property type="entry name" value="CD59"/>
    <property type="match status" value="1"/>
</dbReference>
<evidence type="ECO:0000313" key="3">
    <source>
        <dbReference type="Proteomes" id="UP000314980"/>
    </source>
</evidence>
<dbReference type="AlphaFoldDB" id="A0A4W6BLD8"/>
<dbReference type="GeneTree" id="ENSGT01120000271962"/>